<keyword evidence="1" id="KW-0472">Membrane</keyword>
<dbReference type="GeneID" id="62763232"/>
<dbReference type="AlphaFoldDB" id="A0A414PWJ6"/>
<dbReference type="EMBL" id="QRHL01000006">
    <property type="protein sequence ID" value="RHF72969.1"/>
    <property type="molecule type" value="Genomic_DNA"/>
</dbReference>
<accession>A0A414PWJ6</accession>
<keyword evidence="1" id="KW-0812">Transmembrane</keyword>
<evidence type="ECO:0000313" key="3">
    <source>
        <dbReference type="Proteomes" id="UP000284676"/>
    </source>
</evidence>
<sequence>MAKKNNGIKYIIYLIALGIFGYYEYGLYQKYSQEKNIRDKIREEKTNEIKRAFLLRKEDFYLDRDYEKKLENLKKQELLEENSLEEGGNNEYSSNN</sequence>
<comment type="caution">
    <text evidence="2">The sequence shown here is derived from an EMBL/GenBank/DDBJ whole genome shotgun (WGS) entry which is preliminary data.</text>
</comment>
<dbReference type="Proteomes" id="UP000284676">
    <property type="component" value="Unassembled WGS sequence"/>
</dbReference>
<keyword evidence="1" id="KW-1133">Transmembrane helix</keyword>
<evidence type="ECO:0000313" key="2">
    <source>
        <dbReference type="EMBL" id="RHF72969.1"/>
    </source>
</evidence>
<proteinExistence type="predicted"/>
<reference evidence="2 3" key="1">
    <citation type="submission" date="2018-08" db="EMBL/GenBank/DDBJ databases">
        <title>A genome reference for cultivated species of the human gut microbiota.</title>
        <authorList>
            <person name="Zou Y."/>
            <person name="Xue W."/>
            <person name="Luo G."/>
        </authorList>
    </citation>
    <scope>NUCLEOTIDE SEQUENCE [LARGE SCALE GENOMIC DNA]</scope>
    <source>
        <strain evidence="2 3">AM25-1</strain>
    </source>
</reference>
<name>A0A414PWJ6_FUSMR</name>
<gene>
    <name evidence="2" type="ORF">DW663_05460</name>
</gene>
<feature type="transmembrane region" description="Helical" evidence="1">
    <location>
        <begin position="7"/>
        <end position="25"/>
    </location>
</feature>
<organism evidence="2 3">
    <name type="scientific">Fusobacterium mortiferum</name>
    <dbReference type="NCBI Taxonomy" id="850"/>
    <lineage>
        <taxon>Bacteria</taxon>
        <taxon>Fusobacteriati</taxon>
        <taxon>Fusobacteriota</taxon>
        <taxon>Fusobacteriia</taxon>
        <taxon>Fusobacteriales</taxon>
        <taxon>Fusobacteriaceae</taxon>
        <taxon>Fusobacterium</taxon>
    </lineage>
</organism>
<dbReference type="RefSeq" id="WP_005884356.1">
    <property type="nucleotide sequence ID" value="NZ_CABMMQ010000001.1"/>
</dbReference>
<protein>
    <submittedName>
        <fullName evidence="2">Uncharacterized protein</fullName>
    </submittedName>
</protein>
<evidence type="ECO:0000256" key="1">
    <source>
        <dbReference type="SAM" id="Phobius"/>
    </source>
</evidence>